<keyword evidence="2" id="KW-1003">Cell membrane</keyword>
<dbReference type="AlphaFoldDB" id="A0A972GNS0"/>
<dbReference type="InterPro" id="IPR024478">
    <property type="entry name" value="HlyB_4HB_MCP"/>
</dbReference>
<evidence type="ECO:0000256" key="2">
    <source>
        <dbReference type="ARBA" id="ARBA00022475"/>
    </source>
</evidence>
<dbReference type="Proteomes" id="UP000641588">
    <property type="component" value="Unassembled WGS sequence"/>
</dbReference>
<feature type="domain" description="HAMP" evidence="10">
    <location>
        <begin position="201"/>
        <end position="254"/>
    </location>
</feature>
<evidence type="ECO:0000259" key="10">
    <source>
        <dbReference type="PROSITE" id="PS50885"/>
    </source>
</evidence>
<sequence length="559" mass="60170">MKWTVGRKLIMSYVIILVIMGLVSWMNLKSMSQMQKNTKEISQVWLTGIEIANQVNFSLEHVLVLYYQMLIEPDPAKKVDLNKQMEETLSSIDKKLDQYKESLADGQDERNAAKLSEKWKAFREANAQSSSQGNGKASEKVSQTFQEVRESVAVIVNFNHQGASKAEEEGEAAYRSSIIQISVMLVFVILFVALIAYAAIRIISRPILKVAQSLEMISHGNLTAESIHIKSNDEIGILVSAVNRVSSSLKESVLQMQEASSQVAASAQQLTASSEQNSTAAQHVAESVQEVASGSENQASSAMECGRAMDEMAIGIQRIAETTSEVSELSDEASRHAEKGTTVMKMASSKIQAVSSTVEKASEIIKKLEGHSQDIGRISQLIGEIANQTNLLSLNAAIEAARAGENGRGFAVVADEIRKLATQTADSIQEINGVISGIQLHTAQAVETMNEGQSEVSGGLHAVGQAEETFGWIVKSSEEVSRKIQEAAAAAQQMSASSEEVAATVTSMGQIAQQSAGLAQTVAATTEEQLASTQEITASAGMLSDVSLDLQKLIVKFRV</sequence>
<keyword evidence="8" id="KW-1133">Transmembrane helix</keyword>
<proteinExistence type="inferred from homology"/>
<evidence type="ECO:0000256" key="3">
    <source>
        <dbReference type="ARBA" id="ARBA00023136"/>
    </source>
</evidence>
<evidence type="ECO:0000259" key="9">
    <source>
        <dbReference type="PROSITE" id="PS50111"/>
    </source>
</evidence>
<keyword evidence="8" id="KW-0812">Transmembrane</keyword>
<dbReference type="PANTHER" id="PTHR32089">
    <property type="entry name" value="METHYL-ACCEPTING CHEMOTAXIS PROTEIN MCPB"/>
    <property type="match status" value="1"/>
</dbReference>
<name>A0A972GNS0_9BACL</name>
<feature type="transmembrane region" description="Helical" evidence="8">
    <location>
        <begin position="9"/>
        <end position="28"/>
    </location>
</feature>
<dbReference type="Pfam" id="PF00015">
    <property type="entry name" value="MCPsignal"/>
    <property type="match status" value="1"/>
</dbReference>
<keyword evidence="3 8" id="KW-0472">Membrane</keyword>
<accession>A0A972GNS0</accession>
<keyword evidence="7" id="KW-0175">Coiled coil</keyword>
<dbReference type="EMBL" id="WHOD01000049">
    <property type="protein sequence ID" value="NOU93658.1"/>
    <property type="molecule type" value="Genomic_DNA"/>
</dbReference>
<evidence type="ECO:0000256" key="1">
    <source>
        <dbReference type="ARBA" id="ARBA00004236"/>
    </source>
</evidence>
<dbReference type="InterPro" id="IPR004089">
    <property type="entry name" value="MCPsignal_dom"/>
</dbReference>
<keyword evidence="12" id="KW-1185">Reference proteome</keyword>
<dbReference type="RefSeq" id="WP_171651856.1">
    <property type="nucleotide sequence ID" value="NZ_WHOD01000049.1"/>
</dbReference>
<dbReference type="Pfam" id="PF12729">
    <property type="entry name" value="4HB_MCP_1"/>
    <property type="match status" value="1"/>
</dbReference>
<feature type="coiled-coil region" evidence="7">
    <location>
        <begin position="82"/>
        <end position="109"/>
    </location>
</feature>
<dbReference type="PANTHER" id="PTHR32089:SF112">
    <property type="entry name" value="LYSOZYME-LIKE PROTEIN-RELATED"/>
    <property type="match status" value="1"/>
</dbReference>
<evidence type="ECO:0000256" key="5">
    <source>
        <dbReference type="ARBA" id="ARBA00029447"/>
    </source>
</evidence>
<comment type="subcellular location">
    <subcellularLocation>
        <location evidence="1">Cell membrane</location>
    </subcellularLocation>
</comment>
<feature type="domain" description="Methyl-accepting transducer" evidence="9">
    <location>
        <begin position="273"/>
        <end position="509"/>
    </location>
</feature>
<dbReference type="CDD" id="cd06225">
    <property type="entry name" value="HAMP"/>
    <property type="match status" value="1"/>
</dbReference>
<dbReference type="Pfam" id="PF00672">
    <property type="entry name" value="HAMP"/>
    <property type="match status" value="1"/>
</dbReference>
<dbReference type="SUPFAM" id="SSF58104">
    <property type="entry name" value="Methyl-accepting chemotaxis protein (MCP) signaling domain"/>
    <property type="match status" value="1"/>
</dbReference>
<evidence type="ECO:0000256" key="6">
    <source>
        <dbReference type="PROSITE-ProRule" id="PRU00284"/>
    </source>
</evidence>
<evidence type="ECO:0000256" key="4">
    <source>
        <dbReference type="ARBA" id="ARBA00023224"/>
    </source>
</evidence>
<evidence type="ECO:0000256" key="8">
    <source>
        <dbReference type="SAM" id="Phobius"/>
    </source>
</evidence>
<comment type="similarity">
    <text evidence="5">Belongs to the methyl-accepting chemotaxis (MCP) protein family.</text>
</comment>
<dbReference type="GO" id="GO:0007165">
    <property type="term" value="P:signal transduction"/>
    <property type="evidence" value="ECO:0007669"/>
    <property type="project" value="UniProtKB-KW"/>
</dbReference>
<evidence type="ECO:0000313" key="12">
    <source>
        <dbReference type="Proteomes" id="UP000641588"/>
    </source>
</evidence>
<organism evidence="11 12">
    <name type="scientific">Paenibacillus foliorum</name>
    <dbReference type="NCBI Taxonomy" id="2654974"/>
    <lineage>
        <taxon>Bacteria</taxon>
        <taxon>Bacillati</taxon>
        <taxon>Bacillota</taxon>
        <taxon>Bacilli</taxon>
        <taxon>Bacillales</taxon>
        <taxon>Paenibacillaceae</taxon>
        <taxon>Paenibacillus</taxon>
    </lineage>
</organism>
<dbReference type="InterPro" id="IPR003660">
    <property type="entry name" value="HAMP_dom"/>
</dbReference>
<feature type="transmembrane region" description="Helical" evidence="8">
    <location>
        <begin position="178"/>
        <end position="200"/>
    </location>
</feature>
<protein>
    <submittedName>
        <fullName evidence="11">HAMP domain-containing protein</fullName>
    </submittedName>
</protein>
<dbReference type="PROSITE" id="PS50885">
    <property type="entry name" value="HAMP"/>
    <property type="match status" value="1"/>
</dbReference>
<dbReference type="PROSITE" id="PS50111">
    <property type="entry name" value="CHEMOTAXIS_TRANSDUC_2"/>
    <property type="match status" value="1"/>
</dbReference>
<comment type="caution">
    <text evidence="11">The sequence shown here is derived from an EMBL/GenBank/DDBJ whole genome shotgun (WGS) entry which is preliminary data.</text>
</comment>
<evidence type="ECO:0000313" key="11">
    <source>
        <dbReference type="EMBL" id="NOU93658.1"/>
    </source>
</evidence>
<keyword evidence="4 6" id="KW-0807">Transducer</keyword>
<reference evidence="11" key="1">
    <citation type="submission" date="2019-10" db="EMBL/GenBank/DDBJ databases">
        <title>Description of Paenibacillus glebae sp. nov.</title>
        <authorList>
            <person name="Carlier A."/>
            <person name="Qi S."/>
        </authorList>
    </citation>
    <scope>NUCLEOTIDE SEQUENCE</scope>
    <source>
        <strain evidence="11">LMG 31456</strain>
    </source>
</reference>
<dbReference type="Gene3D" id="1.10.287.950">
    <property type="entry name" value="Methyl-accepting chemotaxis protein"/>
    <property type="match status" value="1"/>
</dbReference>
<dbReference type="SMART" id="SM00304">
    <property type="entry name" value="HAMP"/>
    <property type="match status" value="1"/>
</dbReference>
<dbReference type="SMART" id="SM00283">
    <property type="entry name" value="MA"/>
    <property type="match status" value="1"/>
</dbReference>
<evidence type="ECO:0000256" key="7">
    <source>
        <dbReference type="SAM" id="Coils"/>
    </source>
</evidence>
<dbReference type="GO" id="GO:0005886">
    <property type="term" value="C:plasma membrane"/>
    <property type="evidence" value="ECO:0007669"/>
    <property type="project" value="UniProtKB-SubCell"/>
</dbReference>
<dbReference type="CDD" id="cd11386">
    <property type="entry name" value="MCP_signal"/>
    <property type="match status" value="1"/>
</dbReference>
<dbReference type="Gene3D" id="6.10.340.10">
    <property type="match status" value="1"/>
</dbReference>
<gene>
    <name evidence="11" type="ORF">GC093_10550</name>
</gene>